<dbReference type="InterPro" id="IPR007630">
    <property type="entry name" value="RNA_pol_sigma70_r4"/>
</dbReference>
<dbReference type="PANTHER" id="PTHR43133:SF62">
    <property type="entry name" value="RNA POLYMERASE SIGMA FACTOR SIGZ"/>
    <property type="match status" value="1"/>
</dbReference>
<dbReference type="AlphaFoldDB" id="A0A327SK25"/>
<dbReference type="InterPro" id="IPR036388">
    <property type="entry name" value="WH-like_DNA-bd_sf"/>
</dbReference>
<dbReference type="RefSeq" id="WP_111634275.1">
    <property type="nucleotide sequence ID" value="NZ_QLLR01000013.1"/>
</dbReference>
<dbReference type="EMBL" id="QLLR01000013">
    <property type="protein sequence ID" value="RAJ29550.1"/>
    <property type="molecule type" value="Genomic_DNA"/>
</dbReference>
<dbReference type="SUPFAM" id="SSF88659">
    <property type="entry name" value="Sigma3 and sigma4 domains of RNA polymerase sigma factors"/>
    <property type="match status" value="1"/>
</dbReference>
<comment type="similarity">
    <text evidence="1">Belongs to the sigma-70 factor family. ECF subfamily.</text>
</comment>
<evidence type="ECO:0000256" key="1">
    <source>
        <dbReference type="ARBA" id="ARBA00010641"/>
    </source>
</evidence>
<protein>
    <submittedName>
        <fullName evidence="8">RNA polymerase sigma-70 factor (ECF subfamily)</fullName>
    </submittedName>
</protein>
<dbReference type="GO" id="GO:0006352">
    <property type="term" value="P:DNA-templated transcription initiation"/>
    <property type="evidence" value="ECO:0007669"/>
    <property type="project" value="InterPro"/>
</dbReference>
<dbReference type="InterPro" id="IPR039425">
    <property type="entry name" value="RNA_pol_sigma-70-like"/>
</dbReference>
<evidence type="ECO:0000313" key="9">
    <source>
        <dbReference type="Proteomes" id="UP000249754"/>
    </source>
</evidence>
<evidence type="ECO:0000313" key="8">
    <source>
        <dbReference type="EMBL" id="RAJ29550.1"/>
    </source>
</evidence>
<feature type="domain" description="RNA polymerase sigma-70 region 4" evidence="7">
    <location>
        <begin position="148"/>
        <end position="194"/>
    </location>
</feature>
<accession>A0A327SK25</accession>
<keyword evidence="5" id="KW-0804">Transcription</keyword>
<dbReference type="InterPro" id="IPR007627">
    <property type="entry name" value="RNA_pol_sigma70_r2"/>
</dbReference>
<evidence type="ECO:0000259" key="6">
    <source>
        <dbReference type="Pfam" id="PF04542"/>
    </source>
</evidence>
<dbReference type="GO" id="GO:0003677">
    <property type="term" value="F:DNA binding"/>
    <property type="evidence" value="ECO:0007669"/>
    <property type="project" value="InterPro"/>
</dbReference>
<dbReference type="Pfam" id="PF04542">
    <property type="entry name" value="Sigma70_r2"/>
    <property type="match status" value="1"/>
</dbReference>
<reference evidence="8 9" key="1">
    <citation type="submission" date="2018-06" db="EMBL/GenBank/DDBJ databases">
        <title>Genomic Encyclopedia of Archaeal and Bacterial Type Strains, Phase II (KMG-II): from individual species to whole genera.</title>
        <authorList>
            <person name="Goeker M."/>
        </authorList>
    </citation>
    <scope>NUCLEOTIDE SEQUENCE [LARGE SCALE GENOMIC DNA]</scope>
    <source>
        <strain evidence="8 9">DSM 14825</strain>
    </source>
</reference>
<feature type="domain" description="RNA polymerase sigma-70 region 2" evidence="6">
    <location>
        <begin position="43"/>
        <end position="109"/>
    </location>
</feature>
<gene>
    <name evidence="8" type="ORF">LY11_02813</name>
</gene>
<dbReference type="PANTHER" id="PTHR43133">
    <property type="entry name" value="RNA POLYMERASE ECF-TYPE SIGMA FACTO"/>
    <property type="match status" value="1"/>
</dbReference>
<comment type="caution">
    <text evidence="8">The sequence shown here is derived from an EMBL/GenBank/DDBJ whole genome shotgun (WGS) entry which is preliminary data.</text>
</comment>
<evidence type="ECO:0000256" key="4">
    <source>
        <dbReference type="ARBA" id="ARBA00023125"/>
    </source>
</evidence>
<evidence type="ECO:0000259" key="7">
    <source>
        <dbReference type="Pfam" id="PF04545"/>
    </source>
</evidence>
<dbReference type="InterPro" id="IPR013325">
    <property type="entry name" value="RNA_pol_sigma_r2"/>
</dbReference>
<organism evidence="8 9">
    <name type="scientific">Pedobacter cryoconitis</name>
    <dbReference type="NCBI Taxonomy" id="188932"/>
    <lineage>
        <taxon>Bacteria</taxon>
        <taxon>Pseudomonadati</taxon>
        <taxon>Bacteroidota</taxon>
        <taxon>Sphingobacteriia</taxon>
        <taxon>Sphingobacteriales</taxon>
        <taxon>Sphingobacteriaceae</taxon>
        <taxon>Pedobacter</taxon>
    </lineage>
</organism>
<dbReference type="OrthoDB" id="9790423at2"/>
<dbReference type="InterPro" id="IPR014284">
    <property type="entry name" value="RNA_pol_sigma-70_dom"/>
</dbReference>
<keyword evidence="4" id="KW-0238">DNA-binding</keyword>
<name>A0A327SK25_9SPHI</name>
<proteinExistence type="inferred from homology"/>
<dbReference type="GO" id="GO:0016987">
    <property type="term" value="F:sigma factor activity"/>
    <property type="evidence" value="ECO:0007669"/>
    <property type="project" value="UniProtKB-KW"/>
</dbReference>
<sequence>MLLLIVVFQVKTNPQPAISIASSQEKELIKDLKLKNMRAFSFLYQQYSPALLSIIIKIVKSRETAEDVLQETFTKVASRIDQYDETKGRLFTWMARIARNKSFDHIKGKGSANSAKNVKIEEIMDLVEMNYVCYYNPDTIGVGQLTTTLNPFQKEVLDLVYFQGYSHAETAKILNIPIGTVKTRIRISILTLRKYFTVPLVFNLY</sequence>
<dbReference type="InterPro" id="IPR013324">
    <property type="entry name" value="RNA_pol_sigma_r3/r4-like"/>
</dbReference>
<dbReference type="Gene3D" id="1.10.1740.10">
    <property type="match status" value="1"/>
</dbReference>
<evidence type="ECO:0000256" key="5">
    <source>
        <dbReference type="ARBA" id="ARBA00023163"/>
    </source>
</evidence>
<dbReference type="NCBIfam" id="TIGR02937">
    <property type="entry name" value="sigma70-ECF"/>
    <property type="match status" value="1"/>
</dbReference>
<dbReference type="STRING" id="188932.AY601_3138"/>
<dbReference type="Pfam" id="PF04545">
    <property type="entry name" value="Sigma70_r4"/>
    <property type="match status" value="1"/>
</dbReference>
<dbReference type="SUPFAM" id="SSF88946">
    <property type="entry name" value="Sigma2 domain of RNA polymerase sigma factors"/>
    <property type="match status" value="1"/>
</dbReference>
<keyword evidence="2" id="KW-0805">Transcription regulation</keyword>
<dbReference type="CDD" id="cd06171">
    <property type="entry name" value="Sigma70_r4"/>
    <property type="match status" value="1"/>
</dbReference>
<evidence type="ECO:0000256" key="3">
    <source>
        <dbReference type="ARBA" id="ARBA00023082"/>
    </source>
</evidence>
<keyword evidence="3" id="KW-0731">Sigma factor</keyword>
<dbReference type="Gene3D" id="1.10.10.10">
    <property type="entry name" value="Winged helix-like DNA-binding domain superfamily/Winged helix DNA-binding domain"/>
    <property type="match status" value="1"/>
</dbReference>
<dbReference type="Proteomes" id="UP000249754">
    <property type="component" value="Unassembled WGS sequence"/>
</dbReference>
<evidence type="ECO:0000256" key="2">
    <source>
        <dbReference type="ARBA" id="ARBA00023015"/>
    </source>
</evidence>